<dbReference type="Pfam" id="PF10979">
    <property type="entry name" value="DUF2786"/>
    <property type="match status" value="1"/>
</dbReference>
<protein>
    <recommendedName>
        <fullName evidence="1">DUF2786 domain-containing protein</fullName>
    </recommendedName>
</protein>
<gene>
    <name evidence="2" type="ORF">BJ987_006582</name>
</gene>
<organism evidence="2 3">
    <name type="scientific">Nocardia goodfellowii</name>
    <dbReference type="NCBI Taxonomy" id="882446"/>
    <lineage>
        <taxon>Bacteria</taxon>
        <taxon>Bacillati</taxon>
        <taxon>Actinomycetota</taxon>
        <taxon>Actinomycetes</taxon>
        <taxon>Mycobacteriales</taxon>
        <taxon>Nocardiaceae</taxon>
        <taxon>Nocardia</taxon>
    </lineage>
</organism>
<accession>A0ABS4QPP1</accession>
<dbReference type="InterPro" id="IPR024498">
    <property type="entry name" value="DUF2786"/>
</dbReference>
<keyword evidence="3" id="KW-1185">Reference proteome</keyword>
<feature type="domain" description="DUF2786" evidence="1">
    <location>
        <begin position="210"/>
        <end position="249"/>
    </location>
</feature>
<name>A0ABS4QPP1_9NOCA</name>
<evidence type="ECO:0000313" key="3">
    <source>
        <dbReference type="Proteomes" id="UP001519325"/>
    </source>
</evidence>
<evidence type="ECO:0000313" key="2">
    <source>
        <dbReference type="EMBL" id="MBP2193681.1"/>
    </source>
</evidence>
<dbReference type="EMBL" id="JAGGMR010000001">
    <property type="protein sequence ID" value="MBP2193681.1"/>
    <property type="molecule type" value="Genomic_DNA"/>
</dbReference>
<comment type="caution">
    <text evidence="2">The sequence shown here is derived from an EMBL/GenBank/DDBJ whole genome shotgun (WGS) entry which is preliminary data.</text>
</comment>
<dbReference type="Proteomes" id="UP001519325">
    <property type="component" value="Unassembled WGS sequence"/>
</dbReference>
<dbReference type="RefSeq" id="WP_209896903.1">
    <property type="nucleotide sequence ID" value="NZ_JAGGMR010000001.1"/>
</dbReference>
<proteinExistence type="predicted"/>
<sequence>MGKKPNRAHRAAKQQARRAGSDFWLVHGGASPRTPEQVAHALTAAAREAARGDTAVATQFAAELAGRDPLTPQLEHGAHLAGQHVITQVFANGWLPTDVLEAARRRVDEFATSYLTDVLATYVEPYPAATIDQTWQAQLESAGAHVWWSAARPHLSQWAGQQLLTPVEALTAVIQALALLLRLPKLELIRPLPGTAPRESPDHLERVDDKALARVRGLLAKAESTSFPEEAEALSAKAQELMTKYAIDRVLVEARGLVPDLPGARRIWLDTPYLDAKALLVEVVTRANRCRAIFSDWGFTTVVGDESDLDAVELLVTSLLVQATRAMIADGDPDVRDAHSRSRSFRKSFLLAYATRIGERLAEANDATIAQTTEPERLLPVLASHRARVDKAFDTLFPMVAPKRTTIGSAAGWEAGRAAAERAHLQPR</sequence>
<reference evidence="2 3" key="1">
    <citation type="submission" date="2021-03" db="EMBL/GenBank/DDBJ databases">
        <title>Sequencing the genomes of 1000 actinobacteria strains.</title>
        <authorList>
            <person name="Klenk H.-P."/>
        </authorList>
    </citation>
    <scope>NUCLEOTIDE SEQUENCE [LARGE SCALE GENOMIC DNA]</scope>
    <source>
        <strain evidence="2 3">DSM 45516</strain>
    </source>
</reference>
<evidence type="ECO:0000259" key="1">
    <source>
        <dbReference type="Pfam" id="PF10979"/>
    </source>
</evidence>